<reference evidence="1 2" key="1">
    <citation type="journal article" date="2020" name="Cell">
        <title>Large-Scale Comparative Analyses of Tick Genomes Elucidate Their Genetic Diversity and Vector Capacities.</title>
        <authorList>
            <consortium name="Tick Genome and Microbiome Consortium (TIGMIC)"/>
            <person name="Jia N."/>
            <person name="Wang J."/>
            <person name="Shi W."/>
            <person name="Du L."/>
            <person name="Sun Y."/>
            <person name="Zhan W."/>
            <person name="Jiang J.F."/>
            <person name="Wang Q."/>
            <person name="Zhang B."/>
            <person name="Ji P."/>
            <person name="Bell-Sakyi L."/>
            <person name="Cui X.M."/>
            <person name="Yuan T.T."/>
            <person name="Jiang B.G."/>
            <person name="Yang W.F."/>
            <person name="Lam T.T."/>
            <person name="Chang Q.C."/>
            <person name="Ding S.J."/>
            <person name="Wang X.J."/>
            <person name="Zhu J.G."/>
            <person name="Ruan X.D."/>
            <person name="Zhao L."/>
            <person name="Wei J.T."/>
            <person name="Ye R.Z."/>
            <person name="Que T.C."/>
            <person name="Du C.H."/>
            <person name="Zhou Y.H."/>
            <person name="Cheng J.X."/>
            <person name="Dai P.F."/>
            <person name="Guo W.B."/>
            <person name="Han X.H."/>
            <person name="Huang E.J."/>
            <person name="Li L.F."/>
            <person name="Wei W."/>
            <person name="Gao Y.C."/>
            <person name="Liu J.Z."/>
            <person name="Shao H.Z."/>
            <person name="Wang X."/>
            <person name="Wang C.C."/>
            <person name="Yang T.C."/>
            <person name="Huo Q.B."/>
            <person name="Li W."/>
            <person name="Chen H.Y."/>
            <person name="Chen S.E."/>
            <person name="Zhou L.G."/>
            <person name="Ni X.B."/>
            <person name="Tian J.H."/>
            <person name="Sheng Y."/>
            <person name="Liu T."/>
            <person name="Pan Y.S."/>
            <person name="Xia L.Y."/>
            <person name="Li J."/>
            <person name="Zhao F."/>
            <person name="Cao W.C."/>
        </authorList>
    </citation>
    <scope>NUCLEOTIDE SEQUENCE [LARGE SCALE GENOMIC DNA]</scope>
    <source>
        <strain evidence="1">Iper-2018</strain>
    </source>
</reference>
<comment type="caution">
    <text evidence="1">The sequence shown here is derived from an EMBL/GenBank/DDBJ whole genome shotgun (WGS) entry which is preliminary data.</text>
</comment>
<proteinExistence type="predicted"/>
<sequence>MNAERLFNLLCLYGNVVNIIFLKNKNGCAMVQMKDHLAKQSAVRHQNNAHFSNIKMQLGHISSPGSGYDDGYGALTNGHEDRYEGPQECDVASYRPRWYPLVLSRLRCHLRPESTATELEGREGGIVGFAAHHRAKELVLAARRAK</sequence>
<gene>
    <name evidence="1" type="ORF">HPB47_021542</name>
</gene>
<evidence type="ECO:0000313" key="2">
    <source>
        <dbReference type="Proteomes" id="UP000805193"/>
    </source>
</evidence>
<dbReference type="Proteomes" id="UP000805193">
    <property type="component" value="Unassembled WGS sequence"/>
</dbReference>
<name>A0AC60QC79_IXOPE</name>
<evidence type="ECO:0000313" key="1">
    <source>
        <dbReference type="EMBL" id="KAG0431686.1"/>
    </source>
</evidence>
<keyword evidence="2" id="KW-1185">Reference proteome</keyword>
<dbReference type="EMBL" id="JABSTQ010009205">
    <property type="protein sequence ID" value="KAG0431686.1"/>
    <property type="molecule type" value="Genomic_DNA"/>
</dbReference>
<organism evidence="1 2">
    <name type="scientific">Ixodes persulcatus</name>
    <name type="common">Taiga tick</name>
    <dbReference type="NCBI Taxonomy" id="34615"/>
    <lineage>
        <taxon>Eukaryota</taxon>
        <taxon>Metazoa</taxon>
        <taxon>Ecdysozoa</taxon>
        <taxon>Arthropoda</taxon>
        <taxon>Chelicerata</taxon>
        <taxon>Arachnida</taxon>
        <taxon>Acari</taxon>
        <taxon>Parasitiformes</taxon>
        <taxon>Ixodida</taxon>
        <taxon>Ixodoidea</taxon>
        <taxon>Ixodidae</taxon>
        <taxon>Ixodinae</taxon>
        <taxon>Ixodes</taxon>
    </lineage>
</organism>
<protein>
    <submittedName>
        <fullName evidence="1">Uncharacterized protein</fullName>
    </submittedName>
</protein>
<accession>A0AC60QC79</accession>